<dbReference type="PROSITE" id="PS51186">
    <property type="entry name" value="GNAT"/>
    <property type="match status" value="1"/>
</dbReference>
<dbReference type="EMBL" id="JBEPMM010000001">
    <property type="protein sequence ID" value="MET3691276.1"/>
    <property type="molecule type" value="Genomic_DNA"/>
</dbReference>
<reference evidence="2 3" key="1">
    <citation type="submission" date="2024-06" db="EMBL/GenBank/DDBJ databases">
        <title>Genomic Encyclopedia of Type Strains, Phase IV (KMG-IV): sequencing the most valuable type-strain genomes for metagenomic binning, comparative biology and taxonomic classification.</title>
        <authorList>
            <person name="Goeker M."/>
        </authorList>
    </citation>
    <scope>NUCLEOTIDE SEQUENCE [LARGE SCALE GENOMIC DNA]</scope>
    <source>
        <strain evidence="2 3">DSM 21331</strain>
    </source>
</reference>
<dbReference type="InterPro" id="IPR000182">
    <property type="entry name" value="GNAT_dom"/>
</dbReference>
<name>A0ABV2L3A8_9HYPH</name>
<keyword evidence="3" id="KW-1185">Reference proteome</keyword>
<dbReference type="SUPFAM" id="SSF55729">
    <property type="entry name" value="Acyl-CoA N-acyltransferases (Nat)"/>
    <property type="match status" value="1"/>
</dbReference>
<dbReference type="Gene3D" id="3.40.630.30">
    <property type="match status" value="1"/>
</dbReference>
<sequence length="140" mass="15037">MGQPAQIQITYGIEPDLDVAEFRRVLVESGLAARRPADDLVRLGQMLAQADLVVTARRDGVLVGVARTLTDFSFCAYLSDLAVCRSAQGLKVGQGLIGATRAAVGREASLLLTAAPDAVTFYDHIGMPRVADAFRYEREA</sequence>
<dbReference type="PANTHER" id="PTHR43233">
    <property type="entry name" value="FAMILY N-ACETYLTRANSFERASE, PUTATIVE (AFU_ORTHOLOGUE AFUA_6G03350)-RELATED"/>
    <property type="match status" value="1"/>
</dbReference>
<feature type="domain" description="N-acetyltransferase" evidence="1">
    <location>
        <begin position="9"/>
        <end position="140"/>
    </location>
</feature>
<dbReference type="InterPro" id="IPR016181">
    <property type="entry name" value="Acyl_CoA_acyltransferase"/>
</dbReference>
<evidence type="ECO:0000259" key="1">
    <source>
        <dbReference type="PROSITE" id="PS51186"/>
    </source>
</evidence>
<gene>
    <name evidence="2" type="ORF">ABID43_000795</name>
</gene>
<comment type="caution">
    <text evidence="2">The sequence shown here is derived from an EMBL/GenBank/DDBJ whole genome shotgun (WGS) entry which is preliminary data.</text>
</comment>
<dbReference type="Pfam" id="PF13673">
    <property type="entry name" value="Acetyltransf_10"/>
    <property type="match status" value="1"/>
</dbReference>
<dbReference type="RefSeq" id="WP_238276178.1">
    <property type="nucleotide sequence ID" value="NZ_BPQL01000014.1"/>
</dbReference>
<dbReference type="Proteomes" id="UP001549145">
    <property type="component" value="Unassembled WGS sequence"/>
</dbReference>
<evidence type="ECO:0000313" key="3">
    <source>
        <dbReference type="Proteomes" id="UP001549145"/>
    </source>
</evidence>
<organism evidence="2 3">
    <name type="scientific">Methylobacterium goesingense</name>
    <dbReference type="NCBI Taxonomy" id="243690"/>
    <lineage>
        <taxon>Bacteria</taxon>
        <taxon>Pseudomonadati</taxon>
        <taxon>Pseudomonadota</taxon>
        <taxon>Alphaproteobacteria</taxon>
        <taxon>Hyphomicrobiales</taxon>
        <taxon>Methylobacteriaceae</taxon>
        <taxon>Methylobacterium</taxon>
    </lineage>
</organism>
<dbReference type="PANTHER" id="PTHR43233:SF1">
    <property type="entry name" value="FAMILY N-ACETYLTRANSFERASE, PUTATIVE (AFU_ORTHOLOGUE AFUA_6G03350)-RELATED"/>
    <property type="match status" value="1"/>
</dbReference>
<accession>A0ABV2L3A8</accession>
<evidence type="ECO:0000313" key="2">
    <source>
        <dbReference type="EMBL" id="MET3691276.1"/>
    </source>
</evidence>
<dbReference type="InterPro" id="IPR053144">
    <property type="entry name" value="Acetyltransferase_Butenolide"/>
</dbReference>
<proteinExistence type="predicted"/>
<protein>
    <submittedName>
        <fullName evidence="2">GNAT superfamily N-acetyltransferase</fullName>
    </submittedName>
</protein>